<name>A0A437M3T3_9PROT</name>
<protein>
    <submittedName>
        <fullName evidence="2">Uncharacterized protein</fullName>
    </submittedName>
</protein>
<proteinExistence type="predicted"/>
<organism evidence="2 3">
    <name type="scientific">Rhodovarius crocodyli</name>
    <dbReference type="NCBI Taxonomy" id="1979269"/>
    <lineage>
        <taxon>Bacteria</taxon>
        <taxon>Pseudomonadati</taxon>
        <taxon>Pseudomonadota</taxon>
        <taxon>Alphaproteobacteria</taxon>
        <taxon>Acetobacterales</taxon>
        <taxon>Roseomonadaceae</taxon>
        <taxon>Rhodovarius</taxon>
    </lineage>
</organism>
<sequence length="62" mass="6916">MTQSNAAAERSAHVVRERERGQDEPDPHGPDGSHPIVQLPDGRWMCRAVWRLRQKIEGGADG</sequence>
<dbReference type="RefSeq" id="WP_127789202.1">
    <property type="nucleotide sequence ID" value="NZ_SACL01000007.1"/>
</dbReference>
<evidence type="ECO:0000313" key="2">
    <source>
        <dbReference type="EMBL" id="RVT92348.1"/>
    </source>
</evidence>
<dbReference type="AlphaFoldDB" id="A0A437M3T3"/>
<keyword evidence="3" id="KW-1185">Reference proteome</keyword>
<evidence type="ECO:0000256" key="1">
    <source>
        <dbReference type="SAM" id="MobiDB-lite"/>
    </source>
</evidence>
<feature type="compositionally biased region" description="Basic and acidic residues" evidence="1">
    <location>
        <begin position="10"/>
        <end position="31"/>
    </location>
</feature>
<feature type="region of interest" description="Disordered" evidence="1">
    <location>
        <begin position="1"/>
        <end position="40"/>
    </location>
</feature>
<evidence type="ECO:0000313" key="3">
    <source>
        <dbReference type="Proteomes" id="UP000282957"/>
    </source>
</evidence>
<accession>A0A437M3T3</accession>
<reference evidence="2 3" key="1">
    <citation type="submission" date="2019-01" db="EMBL/GenBank/DDBJ databases">
        <authorList>
            <person name="Chen W.-M."/>
        </authorList>
    </citation>
    <scope>NUCLEOTIDE SEQUENCE [LARGE SCALE GENOMIC DNA]</scope>
    <source>
        <strain evidence="2 3">CCP-6</strain>
    </source>
</reference>
<dbReference type="EMBL" id="SACL01000007">
    <property type="protein sequence ID" value="RVT92348.1"/>
    <property type="molecule type" value="Genomic_DNA"/>
</dbReference>
<dbReference type="Proteomes" id="UP000282957">
    <property type="component" value="Unassembled WGS sequence"/>
</dbReference>
<gene>
    <name evidence="2" type="ORF">EOD42_19260</name>
</gene>
<comment type="caution">
    <text evidence="2">The sequence shown here is derived from an EMBL/GenBank/DDBJ whole genome shotgun (WGS) entry which is preliminary data.</text>
</comment>